<dbReference type="GO" id="GO:0006465">
    <property type="term" value="P:signal peptide processing"/>
    <property type="evidence" value="ECO:0007669"/>
    <property type="project" value="InterPro"/>
</dbReference>
<gene>
    <name evidence="9" type="primary">lepB</name>
    <name evidence="9" type="ORF">D1224_15420</name>
</gene>
<dbReference type="InterPro" id="IPR019533">
    <property type="entry name" value="Peptidase_S26"/>
</dbReference>
<comment type="catalytic activity">
    <reaction evidence="1 7">
        <text>Cleavage of hydrophobic, N-terminal signal or leader sequences from secreted and periplasmic proteins.</text>
        <dbReference type="EC" id="3.4.21.89"/>
    </reaction>
</comment>
<evidence type="ECO:0000313" key="9">
    <source>
        <dbReference type="EMBL" id="RIJ20503.1"/>
    </source>
</evidence>
<dbReference type="RefSeq" id="WP_119380819.1">
    <property type="nucleotide sequence ID" value="NZ_QWGB01000014.1"/>
</dbReference>
<evidence type="ECO:0000256" key="4">
    <source>
        <dbReference type="ARBA" id="ARBA00019232"/>
    </source>
</evidence>
<dbReference type="CDD" id="cd06530">
    <property type="entry name" value="S26_SPase_I"/>
    <property type="match status" value="1"/>
</dbReference>
<evidence type="ECO:0000313" key="10">
    <source>
        <dbReference type="Proteomes" id="UP000265431"/>
    </source>
</evidence>
<keyword evidence="5 7" id="KW-0378">Hydrolase</keyword>
<dbReference type="PROSITE" id="PS00760">
    <property type="entry name" value="SPASE_I_2"/>
    <property type="match status" value="1"/>
</dbReference>
<feature type="active site" evidence="6">
    <location>
        <position position="57"/>
    </location>
</feature>
<feature type="active site" evidence="6">
    <location>
        <position position="121"/>
    </location>
</feature>
<feature type="domain" description="Peptidase S26" evidence="8">
    <location>
        <begin position="27"/>
        <end position="267"/>
    </location>
</feature>
<dbReference type="PANTHER" id="PTHR43390">
    <property type="entry name" value="SIGNAL PEPTIDASE I"/>
    <property type="match status" value="1"/>
</dbReference>
<dbReference type="InterPro" id="IPR019757">
    <property type="entry name" value="Pept_S26A_signal_pept_1_Lys-AS"/>
</dbReference>
<keyword evidence="7" id="KW-0812">Transmembrane</keyword>
<dbReference type="Gene3D" id="2.10.109.10">
    <property type="entry name" value="Umud Fragment, subunit A"/>
    <property type="match status" value="1"/>
</dbReference>
<evidence type="ECO:0000256" key="1">
    <source>
        <dbReference type="ARBA" id="ARBA00000677"/>
    </source>
</evidence>
<evidence type="ECO:0000256" key="3">
    <source>
        <dbReference type="ARBA" id="ARBA00013208"/>
    </source>
</evidence>
<dbReference type="SUPFAM" id="SSF51306">
    <property type="entry name" value="LexA/Signal peptidase"/>
    <property type="match status" value="1"/>
</dbReference>
<dbReference type="InterPro" id="IPR000223">
    <property type="entry name" value="Pept_S26A_signal_pept_1"/>
</dbReference>
<dbReference type="Pfam" id="PF10502">
    <property type="entry name" value="Peptidase_S26"/>
    <property type="match status" value="1"/>
</dbReference>
<keyword evidence="10" id="KW-1185">Reference proteome</keyword>
<name>A0A399QNI4_9PROT</name>
<comment type="subcellular location">
    <subcellularLocation>
        <location evidence="7">Membrane</location>
        <topology evidence="7">Single-pass type II membrane protein</topology>
    </subcellularLocation>
</comment>
<dbReference type="EC" id="3.4.21.89" evidence="3 7"/>
<keyword evidence="7" id="KW-0645">Protease</keyword>
<reference evidence="9 10" key="1">
    <citation type="submission" date="2018-08" db="EMBL/GenBank/DDBJ databases">
        <title>Henriciella mobilis sp. nov., isolated from seawater.</title>
        <authorList>
            <person name="Cheng H."/>
            <person name="Wu Y.-H."/>
            <person name="Xu X.-W."/>
            <person name="Guo L.-L."/>
        </authorList>
    </citation>
    <scope>NUCLEOTIDE SEQUENCE [LARGE SCALE GENOMIC DNA]</scope>
    <source>
        <strain evidence="9 10">CCUG66934</strain>
    </source>
</reference>
<keyword evidence="7" id="KW-0472">Membrane</keyword>
<accession>A0A399QNI4</accession>
<dbReference type="OrthoDB" id="9815782at2"/>
<evidence type="ECO:0000259" key="8">
    <source>
        <dbReference type="Pfam" id="PF10502"/>
    </source>
</evidence>
<dbReference type="PROSITE" id="PS00761">
    <property type="entry name" value="SPASE_I_3"/>
    <property type="match status" value="1"/>
</dbReference>
<dbReference type="PRINTS" id="PR00727">
    <property type="entry name" value="LEADERPTASE"/>
</dbReference>
<dbReference type="AlphaFoldDB" id="A0A399QNI4"/>
<evidence type="ECO:0000256" key="5">
    <source>
        <dbReference type="ARBA" id="ARBA00022801"/>
    </source>
</evidence>
<comment type="caution">
    <text evidence="9">The sequence shown here is derived from an EMBL/GenBank/DDBJ whole genome shotgun (WGS) entry which is preliminary data.</text>
</comment>
<dbReference type="GO" id="GO:0004252">
    <property type="term" value="F:serine-type endopeptidase activity"/>
    <property type="evidence" value="ECO:0007669"/>
    <property type="project" value="InterPro"/>
</dbReference>
<dbReference type="InterPro" id="IPR036286">
    <property type="entry name" value="LexA/Signal_pep-like_sf"/>
</dbReference>
<dbReference type="Proteomes" id="UP000265431">
    <property type="component" value="Unassembled WGS sequence"/>
</dbReference>
<sequence>MSTSSDMSESEPEDNRTLKQKVLHELREWAVTLLIFIPAFYVFSFLIYEQRVIPSESMVPNLQVGDRVAVNKFAYGYSRYSLPWGAWRLIPQGEGRVLGGKPDRGDVAVFMHPHTDRVMIKRIIGLPGDRVQMINEQLYLNGVPIDREFMRSVTYRPHDFRGTETAREYRETIGDKSWLSHQWQQGPSQVRSLDNTPVFDIPEGHYLFIGDNRDNSEDGRSITGHCPVGDDGVIDQAGCELAPGVSAERASVGFVPAENLIGRADTVLLSTYSCARADADPCMKKRLWRGL</sequence>
<proteinExistence type="inferred from homology"/>
<dbReference type="EMBL" id="QWGB01000014">
    <property type="protein sequence ID" value="RIJ20503.1"/>
    <property type="molecule type" value="Genomic_DNA"/>
</dbReference>
<keyword evidence="7" id="KW-1133">Transmembrane helix</keyword>
<evidence type="ECO:0000256" key="2">
    <source>
        <dbReference type="ARBA" id="ARBA00009370"/>
    </source>
</evidence>
<evidence type="ECO:0000256" key="6">
    <source>
        <dbReference type="PIRSR" id="PIRSR600223-1"/>
    </source>
</evidence>
<dbReference type="NCBIfam" id="TIGR02227">
    <property type="entry name" value="sigpep_I_bact"/>
    <property type="match status" value="1"/>
</dbReference>
<comment type="similarity">
    <text evidence="2 7">Belongs to the peptidase S26 family.</text>
</comment>
<feature type="transmembrane region" description="Helical" evidence="7">
    <location>
        <begin position="29"/>
        <end position="48"/>
    </location>
</feature>
<dbReference type="GO" id="GO:0016020">
    <property type="term" value="C:membrane"/>
    <property type="evidence" value="ECO:0007669"/>
    <property type="project" value="UniProtKB-SubCell"/>
</dbReference>
<dbReference type="GO" id="GO:0009003">
    <property type="term" value="F:signal peptidase activity"/>
    <property type="evidence" value="ECO:0007669"/>
    <property type="project" value="UniProtKB-EC"/>
</dbReference>
<protein>
    <recommendedName>
        <fullName evidence="4 7">Signal peptidase I</fullName>
        <ecNumber evidence="3 7">3.4.21.89</ecNumber>
    </recommendedName>
</protein>
<evidence type="ECO:0000256" key="7">
    <source>
        <dbReference type="RuleBase" id="RU362042"/>
    </source>
</evidence>
<dbReference type="PANTHER" id="PTHR43390:SF1">
    <property type="entry name" value="CHLOROPLAST PROCESSING PEPTIDASE"/>
    <property type="match status" value="1"/>
</dbReference>
<dbReference type="InterPro" id="IPR019758">
    <property type="entry name" value="Pept_S26A_signal_pept_1_CS"/>
</dbReference>
<organism evidence="9 10">
    <name type="scientific">Henriciella barbarensis</name>
    <dbReference type="NCBI Taxonomy" id="86342"/>
    <lineage>
        <taxon>Bacteria</taxon>
        <taxon>Pseudomonadati</taxon>
        <taxon>Pseudomonadota</taxon>
        <taxon>Alphaproteobacteria</taxon>
        <taxon>Hyphomonadales</taxon>
        <taxon>Hyphomonadaceae</taxon>
        <taxon>Henriciella</taxon>
    </lineage>
</organism>